<keyword evidence="1 3" id="KW-0853">WD repeat</keyword>
<dbReference type="Pfam" id="PF00400">
    <property type="entry name" value="WD40"/>
    <property type="match status" value="1"/>
</dbReference>
<dbReference type="SUPFAM" id="SSF50978">
    <property type="entry name" value="WD40 repeat-like"/>
    <property type="match status" value="1"/>
</dbReference>
<feature type="repeat" description="WD" evidence="3">
    <location>
        <begin position="255"/>
        <end position="287"/>
    </location>
</feature>
<dbReference type="PROSITE" id="PS00678">
    <property type="entry name" value="WD_REPEATS_1"/>
    <property type="match status" value="1"/>
</dbReference>
<sequence length="340" mass="38302">MAVHHNLEDYSEEISGLSNEEYEVYEPQVDDEGLEVSEDAYNVMEYISLDWPAQSIDIMRGFTIVLGTNPSEEGTPGMVSIDLFPTDGMKMPGKMKISKRNIKESYNKVRVNGEMVYCLSDNKLVVHNSKFDEVYCREVSQGLGYGLCFGKSGCIFGTKSGEISVNDWSFNETGVMRIHEDSIEGLCHHEGMVFSGSCDHSIKITDIRCNKSIFQGKFGCDINAVDFNGENILAFGDDNGVIRLMDIRNHSVEEINRHKTPISCLKWRDSDILASGSDEQVCIWDMSLDPDEDDGYLLFVHQGQKFYKDIAFCRGDNNYVVTTSIDGLCVFYPISFDTEE</sequence>
<dbReference type="PROSITE" id="PS50082">
    <property type="entry name" value="WD_REPEATS_2"/>
    <property type="match status" value="1"/>
</dbReference>
<evidence type="ECO:0000313" key="7">
    <source>
        <dbReference type="Proteomes" id="UP001217963"/>
    </source>
</evidence>
<evidence type="ECO:0000256" key="3">
    <source>
        <dbReference type="PROSITE-ProRule" id="PRU00221"/>
    </source>
</evidence>
<proteinExistence type="predicted"/>
<dbReference type="AlphaFoldDB" id="A0A9Q9C312"/>
<evidence type="ECO:0000256" key="2">
    <source>
        <dbReference type="ARBA" id="ARBA00022737"/>
    </source>
</evidence>
<dbReference type="GO" id="GO:0042254">
    <property type="term" value="P:ribosome biogenesis"/>
    <property type="evidence" value="ECO:0007669"/>
    <property type="project" value="TreeGrafter"/>
</dbReference>
<dbReference type="Proteomes" id="UP001217963">
    <property type="component" value="Chromosome V"/>
</dbReference>
<dbReference type="PANTHER" id="PTHR45903">
    <property type="entry name" value="GLUTAMATE-RICH WD REPEAT-CONTAINING PROTEIN 1"/>
    <property type="match status" value="1"/>
</dbReference>
<dbReference type="InterPro" id="IPR001680">
    <property type="entry name" value="WD40_rpt"/>
</dbReference>
<dbReference type="SMART" id="SM00320">
    <property type="entry name" value="WD40"/>
    <property type="match status" value="4"/>
</dbReference>
<dbReference type="OrthoDB" id="2161379at2759"/>
<reference evidence="5 7" key="2">
    <citation type="submission" date="2023-02" db="EMBL/GenBank/DDBJ databases">
        <title>Encephalitozoon hellem ATCC 50451 complete genome.</title>
        <authorList>
            <person name="Mascarenhas dos Santos A.C."/>
            <person name="Julian A.T."/>
            <person name="Pombert J.-F."/>
        </authorList>
    </citation>
    <scope>NUCLEOTIDE SEQUENCE [LARGE SCALE GENOMIC DNA]</scope>
    <source>
        <strain evidence="5 7">ATCC 50451</strain>
    </source>
</reference>
<protein>
    <submittedName>
        <fullName evidence="4">Histone acetyltransferase type B subunit</fullName>
    </submittedName>
    <submittedName>
        <fullName evidence="5">WD40 domain-containing protein</fullName>
    </submittedName>
</protein>
<dbReference type="PANTHER" id="PTHR45903:SF1">
    <property type="entry name" value="GLUTAMATE-RICH WD REPEAT-CONTAINING PROTEIN 1"/>
    <property type="match status" value="1"/>
</dbReference>
<dbReference type="Gene3D" id="2.130.10.10">
    <property type="entry name" value="YVTN repeat-like/Quinoprotein amine dehydrogenase"/>
    <property type="match status" value="1"/>
</dbReference>
<dbReference type="GO" id="GO:0005730">
    <property type="term" value="C:nucleolus"/>
    <property type="evidence" value="ECO:0007669"/>
    <property type="project" value="TreeGrafter"/>
</dbReference>
<keyword evidence="7" id="KW-1185">Reference proteome</keyword>
<accession>A0A9Q9C312</accession>
<evidence type="ECO:0000313" key="6">
    <source>
        <dbReference type="Proteomes" id="UP001059546"/>
    </source>
</evidence>
<name>A0A9Q9C312_ENCHE</name>
<evidence type="ECO:0000256" key="1">
    <source>
        <dbReference type="ARBA" id="ARBA00022574"/>
    </source>
</evidence>
<dbReference type="EMBL" id="CP075151">
    <property type="protein sequence ID" value="UTX43199.1"/>
    <property type="molecule type" value="Genomic_DNA"/>
</dbReference>
<dbReference type="InterPro" id="IPR015943">
    <property type="entry name" value="WD40/YVTN_repeat-like_dom_sf"/>
</dbReference>
<dbReference type="InterPro" id="IPR019775">
    <property type="entry name" value="WD40_repeat_CS"/>
</dbReference>
<reference evidence="4" key="1">
    <citation type="submission" date="2021-05" db="EMBL/GenBank/DDBJ databases">
        <title>Encephalitozoon hellem ATCC 50604 Complete Genome.</title>
        <authorList>
            <person name="Mascarenhas dos Santos A.C."/>
            <person name="Julian A.T."/>
            <person name="Pombert J.-F."/>
        </authorList>
    </citation>
    <scope>NUCLEOTIDE SEQUENCE</scope>
    <source>
        <strain evidence="4">ATCC 50604</strain>
    </source>
</reference>
<gene>
    <name evidence="4" type="ORF">GPU96_05g09400</name>
    <name evidence="5" type="ORF">PFJ87_05g01260</name>
</gene>
<dbReference type="InterPro" id="IPR036322">
    <property type="entry name" value="WD40_repeat_dom_sf"/>
</dbReference>
<dbReference type="InterPro" id="IPR051972">
    <property type="entry name" value="Glutamate-rich_WD_repeat"/>
</dbReference>
<keyword evidence="2" id="KW-0677">Repeat</keyword>
<dbReference type="Proteomes" id="UP001059546">
    <property type="component" value="Chromosome V"/>
</dbReference>
<organism evidence="4 6">
    <name type="scientific">Encephalitozoon hellem</name>
    <name type="common">Microsporidian parasite</name>
    <dbReference type="NCBI Taxonomy" id="27973"/>
    <lineage>
        <taxon>Eukaryota</taxon>
        <taxon>Fungi</taxon>
        <taxon>Fungi incertae sedis</taxon>
        <taxon>Microsporidia</taxon>
        <taxon>Unikaryonidae</taxon>
        <taxon>Encephalitozoon</taxon>
    </lineage>
</organism>
<evidence type="ECO:0000313" key="4">
    <source>
        <dbReference type="EMBL" id="UTX43199.1"/>
    </source>
</evidence>
<dbReference type="EMBL" id="CP119066">
    <property type="protein sequence ID" value="WEL38656.1"/>
    <property type="molecule type" value="Genomic_DNA"/>
</dbReference>
<evidence type="ECO:0000313" key="5">
    <source>
        <dbReference type="EMBL" id="WEL38656.1"/>
    </source>
</evidence>